<dbReference type="CDD" id="cd15227">
    <property type="entry name" value="7tmA_OR14-like"/>
    <property type="match status" value="1"/>
</dbReference>
<feature type="transmembrane region" description="Helical" evidence="13">
    <location>
        <begin position="20"/>
        <end position="45"/>
    </location>
</feature>
<comment type="subcellular location">
    <subcellularLocation>
        <location evidence="2 13">Cell membrane</location>
        <topology evidence="2 13">Multi-pass membrane protein</topology>
    </subcellularLocation>
</comment>
<keyword evidence="16" id="KW-1185">Reference proteome</keyword>
<evidence type="ECO:0000256" key="12">
    <source>
        <dbReference type="RuleBase" id="RU000688"/>
    </source>
</evidence>
<keyword evidence="5 12" id="KW-0812">Transmembrane</keyword>
<evidence type="ECO:0000313" key="16">
    <source>
        <dbReference type="Proteomes" id="UP000472272"/>
    </source>
</evidence>
<reference evidence="15 16" key="1">
    <citation type="journal article" date="2019" name="Proc. Natl. Acad. Sci. U.S.A.">
        <title>Regulatory changes in pterin and carotenoid genes underlie balanced color polymorphisms in the wall lizard.</title>
        <authorList>
            <person name="Andrade P."/>
            <person name="Pinho C."/>
            <person name="Perez I de Lanuza G."/>
            <person name="Afonso S."/>
            <person name="Brejcha J."/>
            <person name="Rubin C.J."/>
            <person name="Wallerman O."/>
            <person name="Pereira P."/>
            <person name="Sabatino S.J."/>
            <person name="Bellati A."/>
            <person name="Pellitteri-Rosa D."/>
            <person name="Bosakova Z."/>
            <person name="Bunikis I."/>
            <person name="Carretero M.A."/>
            <person name="Feiner N."/>
            <person name="Marsik P."/>
            <person name="Pauperio F."/>
            <person name="Salvi D."/>
            <person name="Soler L."/>
            <person name="While G.M."/>
            <person name="Uller T."/>
            <person name="Font E."/>
            <person name="Andersson L."/>
            <person name="Carneiro M."/>
        </authorList>
    </citation>
    <scope>NUCLEOTIDE SEQUENCE</scope>
</reference>
<feature type="transmembrane region" description="Helical" evidence="13">
    <location>
        <begin position="236"/>
        <end position="255"/>
    </location>
</feature>
<evidence type="ECO:0000256" key="13">
    <source>
        <dbReference type="RuleBase" id="RU363047"/>
    </source>
</evidence>
<evidence type="ECO:0000313" key="15">
    <source>
        <dbReference type="Ensembl" id="ENSPMRP00000023011.1"/>
    </source>
</evidence>
<evidence type="ECO:0000256" key="11">
    <source>
        <dbReference type="ARBA" id="ARBA00023224"/>
    </source>
</evidence>
<evidence type="ECO:0000259" key="14">
    <source>
        <dbReference type="PROSITE" id="PS50262"/>
    </source>
</evidence>
<keyword evidence="10 12" id="KW-0675">Receptor</keyword>
<comment type="similarity">
    <text evidence="12">Belongs to the G-protein coupled receptor 1 family.</text>
</comment>
<reference evidence="15" key="2">
    <citation type="submission" date="2025-08" db="UniProtKB">
        <authorList>
            <consortium name="Ensembl"/>
        </authorList>
    </citation>
    <scope>IDENTIFICATION</scope>
</reference>
<evidence type="ECO:0000256" key="6">
    <source>
        <dbReference type="ARBA" id="ARBA00022725"/>
    </source>
</evidence>
<dbReference type="InterPro" id="IPR000725">
    <property type="entry name" value="Olfact_rcpt"/>
</dbReference>
<dbReference type="InterPro" id="IPR050516">
    <property type="entry name" value="Olfactory_GPCR"/>
</dbReference>
<feature type="domain" description="G-protein coupled receptors family 1 profile" evidence="14">
    <location>
        <begin position="38"/>
        <end position="286"/>
    </location>
</feature>
<protein>
    <recommendedName>
        <fullName evidence="13">Olfactory receptor</fullName>
    </recommendedName>
</protein>
<evidence type="ECO:0000256" key="3">
    <source>
        <dbReference type="ARBA" id="ARBA00022475"/>
    </source>
</evidence>
<evidence type="ECO:0000256" key="7">
    <source>
        <dbReference type="ARBA" id="ARBA00022989"/>
    </source>
</evidence>
<accession>A0A670JF38</accession>
<evidence type="ECO:0000256" key="8">
    <source>
        <dbReference type="ARBA" id="ARBA00023040"/>
    </source>
</evidence>
<dbReference type="GO" id="GO:0004984">
    <property type="term" value="F:olfactory receptor activity"/>
    <property type="evidence" value="ECO:0007669"/>
    <property type="project" value="InterPro"/>
</dbReference>
<keyword evidence="11 12" id="KW-0807">Transducer</keyword>
<keyword evidence="3 13" id="KW-1003">Cell membrane</keyword>
<evidence type="ECO:0000256" key="4">
    <source>
        <dbReference type="ARBA" id="ARBA00022606"/>
    </source>
</evidence>
<feature type="transmembrane region" description="Helical" evidence="13">
    <location>
        <begin position="137"/>
        <end position="155"/>
    </location>
</feature>
<feature type="transmembrane region" description="Helical" evidence="13">
    <location>
        <begin position="267"/>
        <end position="286"/>
    </location>
</feature>
<keyword evidence="9 13" id="KW-0472">Membrane</keyword>
<dbReference type="SUPFAM" id="SSF81321">
    <property type="entry name" value="Family A G protein-coupled receptor-like"/>
    <property type="match status" value="1"/>
</dbReference>
<evidence type="ECO:0000256" key="2">
    <source>
        <dbReference type="ARBA" id="ARBA00004651"/>
    </source>
</evidence>
<keyword evidence="4 13" id="KW-0716">Sensory transduction</keyword>
<evidence type="ECO:0000256" key="9">
    <source>
        <dbReference type="ARBA" id="ARBA00023136"/>
    </source>
</evidence>
<dbReference type="PROSITE" id="PS00237">
    <property type="entry name" value="G_PROTEIN_RECEP_F1_1"/>
    <property type="match status" value="1"/>
</dbReference>
<feature type="transmembrane region" description="Helical" evidence="13">
    <location>
        <begin position="57"/>
        <end position="75"/>
    </location>
</feature>
<dbReference type="OMA" id="IFFMASD"/>
<dbReference type="Pfam" id="PF13853">
    <property type="entry name" value="7tm_4"/>
    <property type="match status" value="1"/>
</dbReference>
<dbReference type="PRINTS" id="PR00237">
    <property type="entry name" value="GPCRRHODOPSN"/>
</dbReference>
<feature type="transmembrane region" description="Helical" evidence="13">
    <location>
        <begin position="95"/>
        <end position="117"/>
    </location>
</feature>
<name>A0A670JF38_PODMU</name>
<dbReference type="InterPro" id="IPR017452">
    <property type="entry name" value="GPCR_Rhodpsn_7TM"/>
</dbReference>
<dbReference type="PRINTS" id="PR00245">
    <property type="entry name" value="OLFACTORYR"/>
</dbReference>
<dbReference type="Proteomes" id="UP000472272">
    <property type="component" value="Chromosome 13"/>
</dbReference>
<proteinExistence type="inferred from homology"/>
<dbReference type="PROSITE" id="PS50262">
    <property type="entry name" value="G_PROTEIN_RECEP_F1_2"/>
    <property type="match status" value="1"/>
</dbReference>
<keyword evidence="6 13" id="KW-0552">Olfaction</keyword>
<comment type="function">
    <text evidence="1">Odorant receptor.</text>
</comment>
<dbReference type="Gene3D" id="1.20.1070.10">
    <property type="entry name" value="Rhodopsin 7-helix transmembrane proteins"/>
    <property type="match status" value="1"/>
</dbReference>
<feature type="transmembrane region" description="Helical" evidence="13">
    <location>
        <begin position="195"/>
        <end position="215"/>
    </location>
</feature>
<evidence type="ECO:0000256" key="1">
    <source>
        <dbReference type="ARBA" id="ARBA00002936"/>
    </source>
</evidence>
<keyword evidence="7 13" id="KW-1133">Transmembrane helix</keyword>
<gene>
    <name evidence="15" type="primary">LOC114583065</name>
</gene>
<dbReference type="FunFam" id="1.20.1070.10:FF:000037">
    <property type="entry name" value="Olfactory receptor"/>
    <property type="match status" value="1"/>
</dbReference>
<dbReference type="GO" id="GO:0005886">
    <property type="term" value="C:plasma membrane"/>
    <property type="evidence" value="ECO:0007669"/>
    <property type="project" value="UniProtKB-SubCell"/>
</dbReference>
<dbReference type="GeneTree" id="ENSGT01050000244828"/>
<evidence type="ECO:0000256" key="10">
    <source>
        <dbReference type="ARBA" id="ARBA00023170"/>
    </source>
</evidence>
<keyword evidence="8 12" id="KW-0297">G-protein coupled receptor</keyword>
<reference evidence="15" key="3">
    <citation type="submission" date="2025-09" db="UniProtKB">
        <authorList>
            <consortium name="Ensembl"/>
        </authorList>
    </citation>
    <scope>IDENTIFICATION</scope>
</reference>
<organism evidence="15 16">
    <name type="scientific">Podarcis muralis</name>
    <name type="common">Wall lizard</name>
    <name type="synonym">Lacerta muralis</name>
    <dbReference type="NCBI Taxonomy" id="64176"/>
    <lineage>
        <taxon>Eukaryota</taxon>
        <taxon>Metazoa</taxon>
        <taxon>Chordata</taxon>
        <taxon>Craniata</taxon>
        <taxon>Vertebrata</taxon>
        <taxon>Euteleostomi</taxon>
        <taxon>Lepidosauria</taxon>
        <taxon>Squamata</taxon>
        <taxon>Bifurcata</taxon>
        <taxon>Unidentata</taxon>
        <taxon>Episquamata</taxon>
        <taxon>Laterata</taxon>
        <taxon>Lacertibaenia</taxon>
        <taxon>Lacertidae</taxon>
        <taxon>Podarcis</taxon>
    </lineage>
</organism>
<dbReference type="InterPro" id="IPR000276">
    <property type="entry name" value="GPCR_Rhodpsn"/>
</dbReference>
<dbReference type="Ensembl" id="ENSPMRT00000024442.1">
    <property type="protein sequence ID" value="ENSPMRP00000023011.1"/>
    <property type="gene ID" value="ENSPMRG00000014941.1"/>
</dbReference>
<sequence>MSNTSTTNFLPLGFSDMRELQILHFVIFLLIYLATVMGNLLIIILITLNRQLHTPMYFFLMNLSIADIGNISINVPKAMSNSLMNTRLISYPECVSQVFFLIFFAVTDLVLLTVMAYDRYVAICNPLRYETVMNMRACIQMAASSWITGFFFAALDTGGTFSITFCSNVLNQFFCEIPQLLKLSCNDNYIAEVDVLVFVESVALGCFIFIIYSYVQIFTNVLRIPSVQGSKKALSTCLPHLIVVSLFICTGTFAYMCPTQKAPKHLVMMISVLYSMLPPMMNPVIYSMRNQESRSALSKLFGWKLCSKHQMTTIIL</sequence>
<dbReference type="PANTHER" id="PTHR26452">
    <property type="entry name" value="OLFACTORY RECEPTOR"/>
    <property type="match status" value="1"/>
</dbReference>
<dbReference type="GO" id="GO:0004930">
    <property type="term" value="F:G protein-coupled receptor activity"/>
    <property type="evidence" value="ECO:0007669"/>
    <property type="project" value="UniProtKB-KW"/>
</dbReference>
<evidence type="ECO:0000256" key="5">
    <source>
        <dbReference type="ARBA" id="ARBA00022692"/>
    </source>
</evidence>
<dbReference type="AlphaFoldDB" id="A0A670JF38"/>